<keyword evidence="1" id="KW-0812">Transmembrane</keyword>
<dbReference type="Pfam" id="PF13091">
    <property type="entry name" value="PLDc_2"/>
    <property type="match status" value="2"/>
</dbReference>
<gene>
    <name evidence="3" type="ORF">O0R46_01870</name>
</gene>
<proteinExistence type="predicted"/>
<name>A0ABY7JPC2_9FIRM</name>
<dbReference type="PANTHER" id="PTHR21248:SF22">
    <property type="entry name" value="PHOSPHOLIPASE D"/>
    <property type="match status" value="1"/>
</dbReference>
<feature type="transmembrane region" description="Helical" evidence="1">
    <location>
        <begin position="12"/>
        <end position="29"/>
    </location>
</feature>
<dbReference type="SMART" id="SM00155">
    <property type="entry name" value="PLDc"/>
    <property type="match status" value="2"/>
</dbReference>
<dbReference type="SUPFAM" id="SSF56024">
    <property type="entry name" value="Phospholipase D/nuclease"/>
    <property type="match status" value="2"/>
</dbReference>
<feature type="transmembrane region" description="Helical" evidence="1">
    <location>
        <begin position="65"/>
        <end position="83"/>
    </location>
</feature>
<evidence type="ECO:0000256" key="1">
    <source>
        <dbReference type="SAM" id="Phobius"/>
    </source>
</evidence>
<evidence type="ECO:0000259" key="2">
    <source>
        <dbReference type="PROSITE" id="PS50035"/>
    </source>
</evidence>
<dbReference type="PANTHER" id="PTHR21248">
    <property type="entry name" value="CARDIOLIPIN SYNTHASE"/>
    <property type="match status" value="1"/>
</dbReference>
<keyword evidence="1" id="KW-1133">Transmembrane helix</keyword>
<sequence length="531" mass="61836">MHKKNESKKAPIVITGVIIEVAWLVFGVYKLEQFKAIGIMTYIIALILVFRVYGKHTNYAFKMLWMFILLAAPPAGIVLYLLYGSKFSSIFVRRRFKSVYGLFEAIMPDDDDLLEKMKIDDIRAYGQAYYLSNSAHYRPFSSDKVEYFPEAYLALERMKEELIKAKKFIFMEYHTIENGEAFDEIEEILIQKAKQGVDVRIIYDDVGSLSIINKPFKKKLKRDGIKTRVFNPIFPIMSVFMNNRDHRKMTIIDGKVGFVGGYNISDEYFNITHPFGYWKDAGIVFRGKPVDTLTLIFLEMWHAMKKGKKDQEDIRDLLNQEDLEILDKTIETIESDEKAKPCVKVEEKCLSIIQPFADNPLTEENVSVNVYLNMIKKANEYLYITTPYLIIDDHLRDELAAAAKRGVDVRIIVPGVPDKKFVNRVSKSYYKSLVKSGVKIYEFVPGFIHCKIFISDHKYAVIGTINLDYRSLYLHFENGVFMYNTNVINKMKEDYEDTLKKSEEVTSRYFTDKNFLTRVWHGMLRFISPLL</sequence>
<feature type="transmembrane region" description="Helical" evidence="1">
    <location>
        <begin position="35"/>
        <end position="53"/>
    </location>
</feature>
<accession>A0ABY7JPC2</accession>
<organism evidence="3 4">
    <name type="scientific">Peptostreptococcus equinus</name>
    <dbReference type="NCBI Taxonomy" id="3003601"/>
    <lineage>
        <taxon>Bacteria</taxon>
        <taxon>Bacillati</taxon>
        <taxon>Bacillota</taxon>
        <taxon>Clostridia</taxon>
        <taxon>Peptostreptococcales</taxon>
        <taxon>Peptostreptococcaceae</taxon>
        <taxon>Peptostreptococcus</taxon>
    </lineage>
</organism>
<dbReference type="RefSeq" id="WP_269311915.1">
    <property type="nucleotide sequence ID" value="NZ_CP114052.1"/>
</dbReference>
<dbReference type="InterPro" id="IPR001736">
    <property type="entry name" value="PLipase_D/transphosphatidylase"/>
</dbReference>
<evidence type="ECO:0000313" key="3">
    <source>
        <dbReference type="EMBL" id="WAW15221.1"/>
    </source>
</evidence>
<keyword evidence="4" id="KW-1185">Reference proteome</keyword>
<dbReference type="EMBL" id="CP114052">
    <property type="protein sequence ID" value="WAW15221.1"/>
    <property type="molecule type" value="Genomic_DNA"/>
</dbReference>
<keyword evidence="1" id="KW-0472">Membrane</keyword>
<reference evidence="3" key="1">
    <citation type="submission" date="2022-12" db="EMBL/GenBank/DDBJ databases">
        <title>Peptostreptococcus.</title>
        <authorList>
            <person name="Lee S.H."/>
        </authorList>
    </citation>
    <scope>NUCLEOTIDE SEQUENCE</scope>
    <source>
        <strain evidence="3">CBA3647</strain>
    </source>
</reference>
<protein>
    <submittedName>
        <fullName evidence="3">Phospholipase D-like domain-containing protein</fullName>
    </submittedName>
</protein>
<dbReference type="Gene3D" id="3.30.870.10">
    <property type="entry name" value="Endonuclease Chain A"/>
    <property type="match status" value="2"/>
</dbReference>
<feature type="domain" description="PLD phosphodiesterase" evidence="2">
    <location>
        <begin position="241"/>
        <end position="268"/>
    </location>
</feature>
<dbReference type="PROSITE" id="PS50035">
    <property type="entry name" value="PLD"/>
    <property type="match status" value="2"/>
</dbReference>
<dbReference type="CDD" id="cd09154">
    <property type="entry name" value="PLDc_SMU_988_like_1"/>
    <property type="match status" value="1"/>
</dbReference>
<evidence type="ECO:0000313" key="4">
    <source>
        <dbReference type="Proteomes" id="UP001164187"/>
    </source>
</evidence>
<dbReference type="Proteomes" id="UP001164187">
    <property type="component" value="Chromosome"/>
</dbReference>
<feature type="domain" description="PLD phosphodiesterase" evidence="2">
    <location>
        <begin position="444"/>
        <end position="471"/>
    </location>
</feature>
<dbReference type="InterPro" id="IPR025202">
    <property type="entry name" value="PLD-like_dom"/>
</dbReference>
<dbReference type="CDD" id="cd09160">
    <property type="entry name" value="PLDc_SMU_988_like_2"/>
    <property type="match status" value="1"/>
</dbReference>